<evidence type="ECO:0000313" key="1">
    <source>
        <dbReference type="EMBL" id="MBX40856.1"/>
    </source>
</evidence>
<name>A0A2P2NED5_RHIMU</name>
<dbReference type="EMBL" id="GGEC01060372">
    <property type="protein sequence ID" value="MBX40856.1"/>
    <property type="molecule type" value="Transcribed_RNA"/>
</dbReference>
<proteinExistence type="predicted"/>
<accession>A0A2P2NED5</accession>
<protein>
    <submittedName>
        <fullName evidence="1">Uncharacterized protein</fullName>
    </submittedName>
</protein>
<organism evidence="1">
    <name type="scientific">Rhizophora mucronata</name>
    <name type="common">Asiatic mangrove</name>
    <dbReference type="NCBI Taxonomy" id="61149"/>
    <lineage>
        <taxon>Eukaryota</taxon>
        <taxon>Viridiplantae</taxon>
        <taxon>Streptophyta</taxon>
        <taxon>Embryophyta</taxon>
        <taxon>Tracheophyta</taxon>
        <taxon>Spermatophyta</taxon>
        <taxon>Magnoliopsida</taxon>
        <taxon>eudicotyledons</taxon>
        <taxon>Gunneridae</taxon>
        <taxon>Pentapetalae</taxon>
        <taxon>rosids</taxon>
        <taxon>fabids</taxon>
        <taxon>Malpighiales</taxon>
        <taxon>Rhizophoraceae</taxon>
        <taxon>Rhizophora</taxon>
    </lineage>
</organism>
<reference evidence="1" key="1">
    <citation type="submission" date="2018-02" db="EMBL/GenBank/DDBJ databases">
        <title>Rhizophora mucronata_Transcriptome.</title>
        <authorList>
            <person name="Meera S.P."/>
            <person name="Sreeshan A."/>
            <person name="Augustine A."/>
        </authorList>
    </citation>
    <scope>NUCLEOTIDE SEQUENCE</scope>
    <source>
        <tissue evidence="1">Leaf</tissue>
    </source>
</reference>
<sequence>MLGKMLLMVKDQFF</sequence>